<dbReference type="SUPFAM" id="SSF48179">
    <property type="entry name" value="6-phosphogluconate dehydrogenase C-terminal domain-like"/>
    <property type="match status" value="1"/>
</dbReference>
<proteinExistence type="inferred from homology"/>
<comment type="catalytic activity">
    <reaction evidence="2">
        <text>L-proline + NAD(+) = (S)-1-pyrroline-5-carboxylate + NADH + 2 H(+)</text>
        <dbReference type="Rhea" id="RHEA:14105"/>
        <dbReference type="ChEBI" id="CHEBI:15378"/>
        <dbReference type="ChEBI" id="CHEBI:17388"/>
        <dbReference type="ChEBI" id="CHEBI:57540"/>
        <dbReference type="ChEBI" id="CHEBI:57945"/>
        <dbReference type="ChEBI" id="CHEBI:60039"/>
        <dbReference type="EC" id="1.5.1.2"/>
    </reaction>
</comment>
<protein>
    <recommendedName>
        <fullName evidence="2">Pyrroline-5-carboxylate reductase</fullName>
        <shortName evidence="2">P5C reductase</shortName>
        <shortName evidence="2">P5CR</shortName>
        <ecNumber evidence="2">1.5.1.2</ecNumber>
    </recommendedName>
    <alternativeName>
        <fullName evidence="2">PCA reductase</fullName>
    </alternativeName>
</protein>
<dbReference type="Gene3D" id="1.10.3730.10">
    <property type="entry name" value="ProC C-terminal domain-like"/>
    <property type="match status" value="1"/>
</dbReference>
<evidence type="ECO:0000313" key="6">
    <source>
        <dbReference type="EMBL" id="TLS39337.1"/>
    </source>
</evidence>
<dbReference type="Pfam" id="PF03807">
    <property type="entry name" value="F420_oxidored"/>
    <property type="match status" value="1"/>
</dbReference>
<comment type="caution">
    <text evidence="6">The sequence shown here is derived from an EMBL/GenBank/DDBJ whole genome shotgun (WGS) entry which is preliminary data.</text>
</comment>
<dbReference type="Gene3D" id="3.40.50.720">
    <property type="entry name" value="NAD(P)-binding Rossmann-like Domain"/>
    <property type="match status" value="1"/>
</dbReference>
<dbReference type="InterPro" id="IPR000304">
    <property type="entry name" value="Pyrroline-COOH_reductase"/>
</dbReference>
<dbReference type="AlphaFoldDB" id="A0A5R9F6V9"/>
<evidence type="ECO:0000259" key="4">
    <source>
        <dbReference type="Pfam" id="PF03807"/>
    </source>
</evidence>
<evidence type="ECO:0000259" key="5">
    <source>
        <dbReference type="Pfam" id="PF14748"/>
    </source>
</evidence>
<comment type="catalytic activity">
    <reaction evidence="2">
        <text>L-proline + NADP(+) = (S)-1-pyrroline-5-carboxylate + NADPH + 2 H(+)</text>
        <dbReference type="Rhea" id="RHEA:14109"/>
        <dbReference type="ChEBI" id="CHEBI:15378"/>
        <dbReference type="ChEBI" id="CHEBI:17388"/>
        <dbReference type="ChEBI" id="CHEBI:57783"/>
        <dbReference type="ChEBI" id="CHEBI:58349"/>
        <dbReference type="ChEBI" id="CHEBI:60039"/>
        <dbReference type="EC" id="1.5.1.2"/>
    </reaction>
</comment>
<dbReference type="SUPFAM" id="SSF51735">
    <property type="entry name" value="NAD(P)-binding Rossmann-fold domains"/>
    <property type="match status" value="1"/>
</dbReference>
<dbReference type="GO" id="GO:0004735">
    <property type="term" value="F:pyrroline-5-carboxylate reductase activity"/>
    <property type="evidence" value="ECO:0007669"/>
    <property type="project" value="UniProtKB-UniRule"/>
</dbReference>
<sequence length="275" mass="30249">MKVGVIGTGNMGSILIASFIDSLAVKPSQLKITNRTIDKAYNLKKLYPDLEVTTNSNDVVQGSDIIFICVKPLEFHSLLEGLKSQIKDHQLVVSITSPVTVSELESVLSCNVARVIPSITNRALSGASLITFGSSCTQRQRNSLLDLMAHVSTPIKIEENVTRVSSDITSCGPAFFSYIVQRFIDGAVEETEISREQATVLASEMLIGMGKLLEKEFYSLATLQEKVHVKGGVTGEGLSVLEEEIGDLFNHLFQKTHLKYDEDREKVSEQFHLEA</sequence>
<dbReference type="UniPathway" id="UPA00098">
    <property type="reaction ID" value="UER00361"/>
</dbReference>
<dbReference type="PANTHER" id="PTHR11645">
    <property type="entry name" value="PYRROLINE-5-CARBOXYLATE REDUCTASE"/>
    <property type="match status" value="1"/>
</dbReference>
<dbReference type="GO" id="GO:0005737">
    <property type="term" value="C:cytoplasm"/>
    <property type="evidence" value="ECO:0007669"/>
    <property type="project" value="UniProtKB-SubCell"/>
</dbReference>
<dbReference type="GO" id="GO:0055129">
    <property type="term" value="P:L-proline biosynthetic process"/>
    <property type="evidence" value="ECO:0007669"/>
    <property type="project" value="UniProtKB-UniRule"/>
</dbReference>
<dbReference type="OrthoDB" id="9805754at2"/>
<dbReference type="InterPro" id="IPR029036">
    <property type="entry name" value="P5CR_dimer"/>
</dbReference>
<dbReference type="Proteomes" id="UP000308230">
    <property type="component" value="Unassembled WGS sequence"/>
</dbReference>
<evidence type="ECO:0000256" key="3">
    <source>
        <dbReference type="PIRSR" id="PIRSR000193-1"/>
    </source>
</evidence>
<gene>
    <name evidence="2" type="primary">proC</name>
    <name evidence="6" type="ORF">FCL54_03265</name>
</gene>
<dbReference type="HAMAP" id="MF_01925">
    <property type="entry name" value="P5C_reductase"/>
    <property type="match status" value="1"/>
</dbReference>
<evidence type="ECO:0000256" key="1">
    <source>
        <dbReference type="ARBA" id="ARBA00005525"/>
    </source>
</evidence>
<feature type="domain" description="Pyrroline-5-carboxylate reductase dimerisation" evidence="5">
    <location>
        <begin position="162"/>
        <end position="260"/>
    </location>
</feature>
<feature type="binding site" evidence="3">
    <location>
        <begin position="6"/>
        <end position="11"/>
    </location>
    <ligand>
        <name>NADP(+)</name>
        <dbReference type="ChEBI" id="CHEBI:58349"/>
    </ligand>
</feature>
<keyword evidence="2" id="KW-0560">Oxidoreductase</keyword>
<comment type="similarity">
    <text evidence="1 2">Belongs to the pyrroline-5-carboxylate reductase family.</text>
</comment>
<dbReference type="EMBL" id="SWLG01000001">
    <property type="protein sequence ID" value="TLS39337.1"/>
    <property type="molecule type" value="Genomic_DNA"/>
</dbReference>
<dbReference type="RefSeq" id="WP_138123083.1">
    <property type="nucleotide sequence ID" value="NZ_SWLG01000001.1"/>
</dbReference>
<name>A0A5R9F6V9_9BACL</name>
<organism evidence="6 7">
    <name type="scientific">Exobacillus caeni</name>
    <dbReference type="NCBI Taxonomy" id="2574798"/>
    <lineage>
        <taxon>Bacteria</taxon>
        <taxon>Bacillati</taxon>
        <taxon>Bacillota</taxon>
        <taxon>Bacilli</taxon>
        <taxon>Bacillales</taxon>
        <taxon>Guptibacillaceae</taxon>
        <taxon>Exobacillus</taxon>
    </lineage>
</organism>
<comment type="function">
    <text evidence="2">Catalyzes the reduction of 1-pyrroline-5-carboxylate (PCA) to L-proline.</text>
</comment>
<feature type="domain" description="Pyrroline-5-carboxylate reductase catalytic N-terminal" evidence="4">
    <location>
        <begin position="2"/>
        <end position="97"/>
    </location>
</feature>
<keyword evidence="2" id="KW-0028">Amino-acid biosynthesis</keyword>
<accession>A0A5R9F6V9</accession>
<dbReference type="PIRSF" id="PIRSF000193">
    <property type="entry name" value="Pyrrol-5-carb_rd"/>
    <property type="match status" value="1"/>
</dbReference>
<evidence type="ECO:0000256" key="2">
    <source>
        <dbReference type="HAMAP-Rule" id="MF_01925"/>
    </source>
</evidence>
<keyword evidence="2" id="KW-0963">Cytoplasm</keyword>
<reference evidence="6 7" key="1">
    <citation type="submission" date="2019-04" db="EMBL/GenBank/DDBJ databases">
        <title>Bacillus caeni sp. nov., a bacterium isolated from mangrove sediment.</title>
        <authorList>
            <person name="Huang H."/>
            <person name="Mo K."/>
            <person name="Hu Y."/>
        </authorList>
    </citation>
    <scope>NUCLEOTIDE SEQUENCE [LARGE SCALE GENOMIC DNA]</scope>
    <source>
        <strain evidence="6 7">HB172195</strain>
    </source>
</reference>
<dbReference type="InterPro" id="IPR028939">
    <property type="entry name" value="P5C_Rdtase_cat_N"/>
</dbReference>
<dbReference type="InterPro" id="IPR008927">
    <property type="entry name" value="6-PGluconate_DH-like_C_sf"/>
</dbReference>
<dbReference type="PANTHER" id="PTHR11645:SF51">
    <property type="entry name" value="COME OPERON PROTEIN 4"/>
    <property type="match status" value="1"/>
</dbReference>
<comment type="subcellular location">
    <subcellularLocation>
        <location evidence="2">Cytoplasm</location>
    </subcellularLocation>
</comment>
<dbReference type="Pfam" id="PF14748">
    <property type="entry name" value="P5CR_dimer"/>
    <property type="match status" value="1"/>
</dbReference>
<evidence type="ECO:0000313" key="7">
    <source>
        <dbReference type="Proteomes" id="UP000308230"/>
    </source>
</evidence>
<keyword evidence="7" id="KW-1185">Reference proteome</keyword>
<comment type="pathway">
    <text evidence="2">Amino-acid biosynthesis; L-proline biosynthesis; L-proline from L-glutamate 5-semialdehyde: step 1/1.</text>
</comment>
<keyword evidence="2" id="KW-0641">Proline biosynthesis</keyword>
<keyword evidence="2 3" id="KW-0521">NADP</keyword>
<dbReference type="NCBIfam" id="NF005814">
    <property type="entry name" value="PRK07680.1"/>
    <property type="match status" value="1"/>
</dbReference>
<dbReference type="InterPro" id="IPR036291">
    <property type="entry name" value="NAD(P)-bd_dom_sf"/>
</dbReference>
<dbReference type="EC" id="1.5.1.2" evidence="2"/>